<accession>A0ABN3PZQ0</accession>
<proteinExistence type="predicted"/>
<protein>
    <recommendedName>
        <fullName evidence="4">Secreted protein</fullName>
    </recommendedName>
</protein>
<comment type="caution">
    <text evidence="2">The sequence shown here is derived from an EMBL/GenBank/DDBJ whole genome shotgun (WGS) entry which is preliminary data.</text>
</comment>
<evidence type="ECO:0000256" key="1">
    <source>
        <dbReference type="SAM" id="MobiDB-lite"/>
    </source>
</evidence>
<name>A0ABN3PZQ0_9ACTN</name>
<evidence type="ECO:0000313" key="3">
    <source>
        <dbReference type="Proteomes" id="UP001501447"/>
    </source>
</evidence>
<sequence>MERTHMNRPLRTALLAVLAVALVAAGALGGYLAKGEQGKNGNGPAKFSDLSGGTTCWAPEPVVDRVVPASRSADRWKRLTRAADSYDAQCGVTVDGKQVLRVSVEQHNSVKKPDRVGTGPGHGRTRSIPGFDRSWSSEDTASIVVPCTKNTGDDNATNLYVKAQAWREDYGKLRGDMVRIAEEAVTAHRTAACRAAAPGGDGAASEG</sequence>
<dbReference type="Proteomes" id="UP001501447">
    <property type="component" value="Unassembled WGS sequence"/>
</dbReference>
<feature type="region of interest" description="Disordered" evidence="1">
    <location>
        <begin position="111"/>
        <end position="133"/>
    </location>
</feature>
<reference evidence="2 3" key="1">
    <citation type="journal article" date="2019" name="Int. J. Syst. Evol. Microbiol.">
        <title>The Global Catalogue of Microorganisms (GCM) 10K type strain sequencing project: providing services to taxonomists for standard genome sequencing and annotation.</title>
        <authorList>
            <consortium name="The Broad Institute Genomics Platform"/>
            <consortium name="The Broad Institute Genome Sequencing Center for Infectious Disease"/>
            <person name="Wu L."/>
            <person name="Ma J."/>
        </authorList>
    </citation>
    <scope>NUCLEOTIDE SEQUENCE [LARGE SCALE GENOMIC DNA]</scope>
    <source>
        <strain evidence="2 3">JCM 16373</strain>
    </source>
</reference>
<evidence type="ECO:0000313" key="2">
    <source>
        <dbReference type="EMBL" id="GAA2609968.1"/>
    </source>
</evidence>
<organism evidence="2 3">
    <name type="scientific">Streptomyces axinellae</name>
    <dbReference type="NCBI Taxonomy" id="552788"/>
    <lineage>
        <taxon>Bacteria</taxon>
        <taxon>Bacillati</taxon>
        <taxon>Actinomycetota</taxon>
        <taxon>Actinomycetes</taxon>
        <taxon>Kitasatosporales</taxon>
        <taxon>Streptomycetaceae</taxon>
        <taxon>Streptomyces</taxon>
    </lineage>
</organism>
<evidence type="ECO:0008006" key="4">
    <source>
        <dbReference type="Google" id="ProtNLM"/>
    </source>
</evidence>
<keyword evidence="3" id="KW-1185">Reference proteome</keyword>
<dbReference type="EMBL" id="BAAARJ010000007">
    <property type="protein sequence ID" value="GAA2609968.1"/>
    <property type="molecule type" value="Genomic_DNA"/>
</dbReference>
<gene>
    <name evidence="2" type="ORF">GCM10009863_24390</name>
</gene>